<dbReference type="InterPro" id="IPR042173">
    <property type="entry name" value="RNase_J_2"/>
</dbReference>
<dbReference type="EMBL" id="BARV01037562">
    <property type="protein sequence ID" value="GAI52045.1"/>
    <property type="molecule type" value="Genomic_DNA"/>
</dbReference>
<reference evidence="2" key="1">
    <citation type="journal article" date="2014" name="Front. Microbiol.">
        <title>High frequency of phylogenetically diverse reductive dehalogenase-homologous genes in deep subseafloor sedimentary metagenomes.</title>
        <authorList>
            <person name="Kawai M."/>
            <person name="Futagami T."/>
            <person name="Toyoda A."/>
            <person name="Takaki Y."/>
            <person name="Nishi S."/>
            <person name="Hori S."/>
            <person name="Arai W."/>
            <person name="Tsubouchi T."/>
            <person name="Morono Y."/>
            <person name="Uchiyama I."/>
            <person name="Ito T."/>
            <person name="Fujiyama A."/>
            <person name="Inagaki F."/>
            <person name="Takami H."/>
        </authorList>
    </citation>
    <scope>NUCLEOTIDE SEQUENCE</scope>
    <source>
        <strain evidence="2">Expedition CK06-06</strain>
    </source>
</reference>
<dbReference type="InterPro" id="IPR036866">
    <property type="entry name" value="RibonucZ/Hydroxyglut_hydro"/>
</dbReference>
<feature type="non-terminal residue" evidence="2">
    <location>
        <position position="81"/>
    </location>
</feature>
<protein>
    <recommendedName>
        <fullName evidence="1">Ribonuclease J beta-CASP domain-containing protein</fullName>
    </recommendedName>
</protein>
<sequence length="81" mass="9022">MVSDALENIMMGAKGRVIIATFSSLVSRIQQVIDIAAKHNRRVFITGRSMEEIVKIAGKTDYITIPPGILCHFDELKDLPH</sequence>
<dbReference type="PANTHER" id="PTHR43694:SF1">
    <property type="entry name" value="RIBONUCLEASE J"/>
    <property type="match status" value="1"/>
</dbReference>
<evidence type="ECO:0000313" key="2">
    <source>
        <dbReference type="EMBL" id="GAI52045.1"/>
    </source>
</evidence>
<dbReference type="Gene3D" id="3.40.50.10710">
    <property type="entry name" value="Metallo-hydrolase/oxidoreductase"/>
    <property type="match status" value="1"/>
</dbReference>
<comment type="caution">
    <text evidence="2">The sequence shown here is derived from an EMBL/GenBank/DDBJ whole genome shotgun (WGS) entry which is preliminary data.</text>
</comment>
<dbReference type="PANTHER" id="PTHR43694">
    <property type="entry name" value="RIBONUCLEASE J"/>
    <property type="match status" value="1"/>
</dbReference>
<gene>
    <name evidence="2" type="ORF">S06H3_58081</name>
</gene>
<feature type="domain" description="Ribonuclease J beta-CASP" evidence="1">
    <location>
        <begin position="14"/>
        <end position="80"/>
    </location>
</feature>
<dbReference type="AlphaFoldDB" id="X1QM48"/>
<name>X1QM48_9ZZZZ</name>
<dbReference type="SUPFAM" id="SSF56281">
    <property type="entry name" value="Metallo-hydrolase/oxidoreductase"/>
    <property type="match status" value="1"/>
</dbReference>
<proteinExistence type="predicted"/>
<evidence type="ECO:0000259" key="1">
    <source>
        <dbReference type="Pfam" id="PF22505"/>
    </source>
</evidence>
<organism evidence="2">
    <name type="scientific">marine sediment metagenome</name>
    <dbReference type="NCBI Taxonomy" id="412755"/>
    <lineage>
        <taxon>unclassified sequences</taxon>
        <taxon>metagenomes</taxon>
        <taxon>ecological metagenomes</taxon>
    </lineage>
</organism>
<accession>X1QM48</accession>
<dbReference type="InterPro" id="IPR055132">
    <property type="entry name" value="RNase_J_b_CASP"/>
</dbReference>
<dbReference type="Pfam" id="PF22505">
    <property type="entry name" value="RNase_J_b_CASP"/>
    <property type="match status" value="1"/>
</dbReference>